<keyword evidence="2" id="KW-1185">Reference proteome</keyword>
<protein>
    <submittedName>
        <fullName evidence="1">Uncharacterized protein</fullName>
    </submittedName>
</protein>
<proteinExistence type="predicted"/>
<sequence>MAKLTFTKEELLREFRELYFTDDAPFRALLSTWFHFERVNKLLDLDKYPSFDPMGERHSMFHLENEFSTLYDYATTGIFDNCLINDLCEYKIFASKEIYNLERLLDSCGYSEWLKGTPLSVKTVEIMEVIAARELMTPLAWFDYPSFNSENLDEPENTISRKILAILAEVSEESVRQAHYAKGEDRLVGCEASNNFYSRIEAIRWLKVKGKFSPCRYAEKDLFQFNPDAVFDSSISFSNWIRDVCIHNNIDIGMLPDVLGIKDREGDIKIFFDHSLNRFCDENFYGYLPMQWLTAKVSIKLAQLLKISPEWMVRTVHAVKKIQEEETLQKALKELPEQVATPRVDIDDNTAINADLAKQELEYCEWVTRHPSQKKPNKKMDGYQCEKVTFTHQHDGKAQILWLPAEYKSKITVSCKIVDYPAKDVNKDGQYNRHSGLKKYQELSEADLIKVILKDVGSFRGVLASLKSEA</sequence>
<reference evidence="1 2" key="1">
    <citation type="submission" date="2024-06" db="EMBL/GenBank/DDBJ databases">
        <title>Genomic Encyclopedia of Type Strains, Phase V (KMG-V): Genome sequencing to study the core and pangenomes of soil and plant-associated prokaryotes.</title>
        <authorList>
            <person name="Whitman W."/>
        </authorList>
    </citation>
    <scope>NUCLEOTIDE SEQUENCE [LARGE SCALE GENOMIC DNA]</scope>
    <source>
        <strain evidence="1 2">NE40</strain>
    </source>
</reference>
<comment type="caution">
    <text evidence="1">The sequence shown here is derived from an EMBL/GenBank/DDBJ whole genome shotgun (WGS) entry which is preliminary data.</text>
</comment>
<evidence type="ECO:0000313" key="1">
    <source>
        <dbReference type="EMBL" id="MET4758511.1"/>
    </source>
</evidence>
<dbReference type="Proteomes" id="UP001549366">
    <property type="component" value="Unassembled WGS sequence"/>
</dbReference>
<name>A0ABV2SL75_9GAMM</name>
<dbReference type="EMBL" id="JBEWTB010000002">
    <property type="protein sequence ID" value="MET4758511.1"/>
    <property type="molecule type" value="Genomic_DNA"/>
</dbReference>
<dbReference type="RefSeq" id="WP_354008589.1">
    <property type="nucleotide sequence ID" value="NZ_JBEWTA010000001.1"/>
</dbReference>
<gene>
    <name evidence="1" type="ORF">V5J35_003703</name>
</gene>
<evidence type="ECO:0000313" key="2">
    <source>
        <dbReference type="Proteomes" id="UP001549366"/>
    </source>
</evidence>
<organism evidence="1 2">
    <name type="scientific">Endozoicomonas lisbonensis</name>
    <dbReference type="NCBI Taxonomy" id="3120522"/>
    <lineage>
        <taxon>Bacteria</taxon>
        <taxon>Pseudomonadati</taxon>
        <taxon>Pseudomonadota</taxon>
        <taxon>Gammaproteobacteria</taxon>
        <taxon>Oceanospirillales</taxon>
        <taxon>Endozoicomonadaceae</taxon>
        <taxon>Endozoicomonas</taxon>
    </lineage>
</organism>
<accession>A0ABV2SL75</accession>